<feature type="compositionally biased region" description="Basic residues" evidence="1">
    <location>
        <begin position="100"/>
        <end position="109"/>
    </location>
</feature>
<evidence type="ECO:0000313" key="2">
    <source>
        <dbReference type="EMBL" id="KAK7839406.1"/>
    </source>
</evidence>
<dbReference type="Proteomes" id="UP000237347">
    <property type="component" value="Unassembled WGS sequence"/>
</dbReference>
<dbReference type="InterPro" id="IPR036928">
    <property type="entry name" value="AS_sf"/>
</dbReference>
<dbReference type="AlphaFoldDB" id="A0AAW0KN36"/>
<dbReference type="SUPFAM" id="SSF75304">
    <property type="entry name" value="Amidase signature (AS) enzymes"/>
    <property type="match status" value="1"/>
</dbReference>
<reference evidence="2 3" key="1">
    <citation type="journal article" date="2018" name="Sci. Data">
        <title>The draft genome sequence of cork oak.</title>
        <authorList>
            <person name="Ramos A.M."/>
            <person name="Usie A."/>
            <person name="Barbosa P."/>
            <person name="Barros P.M."/>
            <person name="Capote T."/>
            <person name="Chaves I."/>
            <person name="Simoes F."/>
            <person name="Abreu I."/>
            <person name="Carrasquinho I."/>
            <person name="Faro C."/>
            <person name="Guimaraes J.B."/>
            <person name="Mendonca D."/>
            <person name="Nobrega F."/>
            <person name="Rodrigues L."/>
            <person name="Saibo N.J.M."/>
            <person name="Varela M.C."/>
            <person name="Egas C."/>
            <person name="Matos J."/>
            <person name="Miguel C.M."/>
            <person name="Oliveira M.M."/>
            <person name="Ricardo C.P."/>
            <person name="Goncalves S."/>
        </authorList>
    </citation>
    <scope>NUCLEOTIDE SEQUENCE [LARGE SCALE GENOMIC DNA]</scope>
    <source>
        <strain evidence="3">cv. HL8</strain>
    </source>
</reference>
<evidence type="ECO:0000313" key="3">
    <source>
        <dbReference type="Proteomes" id="UP000237347"/>
    </source>
</evidence>
<comment type="caution">
    <text evidence="2">The sequence shown here is derived from an EMBL/GenBank/DDBJ whole genome shotgun (WGS) entry which is preliminary data.</text>
</comment>
<gene>
    <name evidence="2" type="ORF">CFP56_018046</name>
</gene>
<sequence>MYSSHFSSHLTAALFSFHQTLLSHSLLISPLAQLPELSPPVQALAAVPDCHCQSKTKPSLSKLKSLCVFLTLSSLPLPHRRWILVAVAAHASPLSPSQLTHRRSRRRSSRIPDRSSAVSAQIAAHASPLSRRSSRIAAQPPICRTVADVVYVLNAIVDIDHYDNATIEISQYIPKGGYAQFLKADGLRAKRVGIVRDPFYNFGNDTIATQTAEHLKTLRKQGTILVVNLEIVNIDKIHSPTSGDGTALATEFKISINAYLNELVTSPVRSLADLIDFNKKNSKLSDYGYVQLKLLNRTYMGGMWGGDDDVHIVDDDGVHKFRHDVHKFGDDDFDDDDI</sequence>
<name>A0AAW0KN36_QUESU</name>
<evidence type="ECO:0000256" key="1">
    <source>
        <dbReference type="SAM" id="MobiDB-lite"/>
    </source>
</evidence>
<feature type="region of interest" description="Disordered" evidence="1">
    <location>
        <begin position="96"/>
        <end position="126"/>
    </location>
</feature>
<keyword evidence="3" id="KW-1185">Reference proteome</keyword>
<organism evidence="2 3">
    <name type="scientific">Quercus suber</name>
    <name type="common">Cork oak</name>
    <dbReference type="NCBI Taxonomy" id="58331"/>
    <lineage>
        <taxon>Eukaryota</taxon>
        <taxon>Viridiplantae</taxon>
        <taxon>Streptophyta</taxon>
        <taxon>Embryophyta</taxon>
        <taxon>Tracheophyta</taxon>
        <taxon>Spermatophyta</taxon>
        <taxon>Magnoliopsida</taxon>
        <taxon>eudicotyledons</taxon>
        <taxon>Gunneridae</taxon>
        <taxon>Pentapetalae</taxon>
        <taxon>rosids</taxon>
        <taxon>fabids</taxon>
        <taxon>Fagales</taxon>
        <taxon>Fagaceae</taxon>
        <taxon>Quercus</taxon>
    </lineage>
</organism>
<dbReference type="PANTHER" id="PTHR42678:SF36">
    <property type="entry name" value="C869.01-LIKE PROTEIN, PUTATIVE-RELATED"/>
    <property type="match status" value="1"/>
</dbReference>
<accession>A0AAW0KN36</accession>
<proteinExistence type="predicted"/>
<protein>
    <submittedName>
        <fullName evidence="2">Amidase</fullName>
    </submittedName>
</protein>
<dbReference type="PANTHER" id="PTHR42678">
    <property type="entry name" value="AMIDASE"/>
    <property type="match status" value="1"/>
</dbReference>
<dbReference type="Gene3D" id="3.90.1300.10">
    <property type="entry name" value="Amidase signature (AS) domain"/>
    <property type="match status" value="1"/>
</dbReference>
<dbReference type="EMBL" id="PKMF04000284">
    <property type="protein sequence ID" value="KAK7839406.1"/>
    <property type="molecule type" value="Genomic_DNA"/>
</dbReference>